<evidence type="ECO:0000313" key="1">
    <source>
        <dbReference type="EMBL" id="KAJ1367360.1"/>
    </source>
</evidence>
<protein>
    <submittedName>
        <fullName evidence="1">Uncharacterized protein</fullName>
    </submittedName>
</protein>
<accession>A0AAD5R0H3</accession>
<reference evidence="1" key="1">
    <citation type="submission" date="2021-06" db="EMBL/GenBank/DDBJ databases">
        <title>Parelaphostrongylus tenuis whole genome reference sequence.</title>
        <authorList>
            <person name="Garwood T.J."/>
            <person name="Larsen P.A."/>
            <person name="Fountain-Jones N.M."/>
            <person name="Garbe J.R."/>
            <person name="Macchietto M.G."/>
            <person name="Kania S.A."/>
            <person name="Gerhold R.W."/>
            <person name="Richards J.E."/>
            <person name="Wolf T.M."/>
        </authorList>
    </citation>
    <scope>NUCLEOTIDE SEQUENCE</scope>
    <source>
        <strain evidence="1">MNPRO001-30</strain>
        <tissue evidence="1">Meninges</tissue>
    </source>
</reference>
<gene>
    <name evidence="1" type="ORF">KIN20_028260</name>
</gene>
<dbReference type="AlphaFoldDB" id="A0AAD5R0H3"/>
<dbReference type="Proteomes" id="UP001196413">
    <property type="component" value="Unassembled WGS sequence"/>
</dbReference>
<comment type="caution">
    <text evidence="1">The sequence shown here is derived from an EMBL/GenBank/DDBJ whole genome shotgun (WGS) entry which is preliminary data.</text>
</comment>
<name>A0AAD5R0H3_PARTN</name>
<proteinExistence type="predicted"/>
<keyword evidence="2" id="KW-1185">Reference proteome</keyword>
<sequence length="86" mass="8973">MNIEGTLCSLRLLDCSSGSSGRGLLSYAQGVKWSGLESRSARVVVGCGGRSSHSSRYGWHSVDSAGHDTMAPRPGEWCTAAVSIAT</sequence>
<evidence type="ECO:0000313" key="2">
    <source>
        <dbReference type="Proteomes" id="UP001196413"/>
    </source>
</evidence>
<organism evidence="1 2">
    <name type="scientific">Parelaphostrongylus tenuis</name>
    <name type="common">Meningeal worm</name>
    <dbReference type="NCBI Taxonomy" id="148309"/>
    <lineage>
        <taxon>Eukaryota</taxon>
        <taxon>Metazoa</taxon>
        <taxon>Ecdysozoa</taxon>
        <taxon>Nematoda</taxon>
        <taxon>Chromadorea</taxon>
        <taxon>Rhabditida</taxon>
        <taxon>Rhabditina</taxon>
        <taxon>Rhabditomorpha</taxon>
        <taxon>Strongyloidea</taxon>
        <taxon>Metastrongylidae</taxon>
        <taxon>Parelaphostrongylus</taxon>
    </lineage>
</organism>
<dbReference type="EMBL" id="JAHQIW010005872">
    <property type="protein sequence ID" value="KAJ1367360.1"/>
    <property type="molecule type" value="Genomic_DNA"/>
</dbReference>